<name>A0AC35FE85_9BILA</name>
<protein>
    <submittedName>
        <fullName evidence="2">G-protein coupled receptors family 1 profile domain-containing protein</fullName>
    </submittedName>
</protein>
<reference evidence="2" key="1">
    <citation type="submission" date="2022-11" db="UniProtKB">
        <authorList>
            <consortium name="WormBaseParasite"/>
        </authorList>
    </citation>
    <scope>IDENTIFICATION</scope>
</reference>
<evidence type="ECO:0000313" key="1">
    <source>
        <dbReference type="Proteomes" id="UP000887580"/>
    </source>
</evidence>
<dbReference type="Proteomes" id="UP000887580">
    <property type="component" value="Unplaced"/>
</dbReference>
<proteinExistence type="predicted"/>
<sequence>MTTVDSASSGAGSGDDFFTMDSPPQENFERFEEYDTARVEASAGATLMYDNPNAAEHLDRAALFRSFLMEMSQNDTSMMIDYSTTFPRPATNYVKMISVIVCNILGGLCLLLNLFVIFALIRNRRRVLRNVFYVLVLHCSIVDLIRGVCLIAWGMPHLVINHTSTMRDRLLALKINQFTLVILRSCNLLTIFNLLVFTTNEFIVIKYPLHYRRCFRRRTVLMILAASWLISLFFAVGSVFSNFFESAHSVLVLNNNTVFFKNGTDDSSEVTRRELAGISINVVSMLMIFVLCYLCLFIVLICYGTILRTIRRFHSFDNKGGFHSEESQRITNRSLYCKHHDDSLKTNASNSTDFDACTGGVPSTPNRRCNSHRKWRTHLMSRHKYLIVIGTVLFVDVLFLFPYSGIQLVAFLHLNNMLQTSPKSTMIRWGLQILIGIHSVCQPLCYFRMNEFRRLACCSQKPLNRSKSFSQLHKSFGQTKDQLGTNEEELAALKDNQSRDLLVCEPLINKHEHGIPAESDDDQSCNTGPVTTKLDSQFLGTNWTRIGSSKFRRYGPQDEDAEARQKLSGLSGLRSSTTFEPDSFFERDNNDLGQQSTAKFEGLD</sequence>
<accession>A0AC35FE85</accession>
<dbReference type="WBParaSite" id="PS1159_v2.g15984.t2">
    <property type="protein sequence ID" value="PS1159_v2.g15984.t2"/>
    <property type="gene ID" value="PS1159_v2.g15984"/>
</dbReference>
<organism evidence="1 2">
    <name type="scientific">Panagrolaimus sp. PS1159</name>
    <dbReference type="NCBI Taxonomy" id="55785"/>
    <lineage>
        <taxon>Eukaryota</taxon>
        <taxon>Metazoa</taxon>
        <taxon>Ecdysozoa</taxon>
        <taxon>Nematoda</taxon>
        <taxon>Chromadorea</taxon>
        <taxon>Rhabditida</taxon>
        <taxon>Tylenchina</taxon>
        <taxon>Panagrolaimomorpha</taxon>
        <taxon>Panagrolaimoidea</taxon>
        <taxon>Panagrolaimidae</taxon>
        <taxon>Panagrolaimus</taxon>
    </lineage>
</organism>
<evidence type="ECO:0000313" key="2">
    <source>
        <dbReference type="WBParaSite" id="PS1159_v2.g15984.t2"/>
    </source>
</evidence>